<dbReference type="NCBIfam" id="TIGR03168">
    <property type="entry name" value="1-PFK"/>
    <property type="match status" value="1"/>
</dbReference>
<feature type="domain" description="Carbohydrate kinase PfkB" evidence="9">
    <location>
        <begin position="7"/>
        <end position="288"/>
    </location>
</feature>
<dbReference type="RefSeq" id="WP_044392485.1">
    <property type="nucleotide sequence ID" value="NZ_JXIQ01000062.1"/>
</dbReference>
<dbReference type="EC" id="2.7.1.144" evidence="7"/>
<sequence length="304" mass="32935">MIYTLTLNPSVDYIIEAGEIVLGALNRTSYETKLPGGKGINVSRVLRSLGVESKATGFLGGFTGKYVEEFLHKEGIYTNFVKVGGDTRINIKLKAEKETEINARGPEISTLEIGLLKDQIKQLGKGDYLILAGSIPSSMPQTIYQDIVQICKETGAEVMIDAEGELLKTVLEYKPFLIKPNNHELGQFFGREISEVEDAIFYGQKLVEAGAKNVIVSLAEMGAVYINESGAIHASVPQGEVKSSVGAGDSMVAGFLAQYLKTNDRANAFRYSVASGSATAFSIGLCTPEKIESLLPEVKIHKFQ</sequence>
<dbReference type="EMBL" id="JXIQ01000062">
    <property type="protein sequence ID" value="KIY22633.1"/>
    <property type="molecule type" value="Genomic_DNA"/>
</dbReference>
<comment type="similarity">
    <text evidence="7">Belongs to the carbohydrate kinase PfkB family. LacC subfamily.</text>
</comment>
<dbReference type="AlphaFoldDB" id="A0A0D6ZDH0"/>
<dbReference type="PANTHER" id="PTHR46566:SF1">
    <property type="entry name" value="1-PHOSPHOFRUCTOKINASE"/>
    <property type="match status" value="1"/>
</dbReference>
<keyword evidence="3 7" id="KW-0547">Nucleotide-binding</keyword>
<dbReference type="PIRSF" id="PIRSF000535">
    <property type="entry name" value="1PFK/6PFK/LacC"/>
    <property type="match status" value="1"/>
</dbReference>
<accession>A0A0D6ZDH0</accession>
<dbReference type="OrthoDB" id="9801219at2"/>
<dbReference type="GO" id="GO:0005524">
    <property type="term" value="F:ATP binding"/>
    <property type="evidence" value="ECO:0007669"/>
    <property type="project" value="UniProtKB-UniRule"/>
</dbReference>
<dbReference type="InterPro" id="IPR011611">
    <property type="entry name" value="PfkB_dom"/>
</dbReference>
<evidence type="ECO:0000259" key="9">
    <source>
        <dbReference type="Pfam" id="PF00294"/>
    </source>
</evidence>
<dbReference type="GO" id="GO:0008662">
    <property type="term" value="F:1-phosphofructokinase activity"/>
    <property type="evidence" value="ECO:0007669"/>
    <property type="project" value="UniProtKB-UniRule"/>
</dbReference>
<comment type="function">
    <text evidence="8">Catalyzes the ATP-dependent phosphorylation of fructose-l-phosphate to fructose-l,6-bisphosphate.</text>
</comment>
<dbReference type="Gene3D" id="3.40.1190.20">
    <property type="match status" value="1"/>
</dbReference>
<dbReference type="UniPathway" id="UPA00704">
    <property type="reaction ID" value="UER00715"/>
</dbReference>
<keyword evidence="11" id="KW-1185">Reference proteome</keyword>
<evidence type="ECO:0000256" key="4">
    <source>
        <dbReference type="ARBA" id="ARBA00022777"/>
    </source>
</evidence>
<dbReference type="PROSITE" id="PS00583">
    <property type="entry name" value="PFKB_KINASES_1"/>
    <property type="match status" value="1"/>
</dbReference>
<dbReference type="GO" id="GO:0005829">
    <property type="term" value="C:cytosol"/>
    <property type="evidence" value="ECO:0007669"/>
    <property type="project" value="TreeGrafter"/>
</dbReference>
<evidence type="ECO:0000256" key="2">
    <source>
        <dbReference type="ARBA" id="ARBA00022679"/>
    </source>
</evidence>
<dbReference type="Pfam" id="PF00294">
    <property type="entry name" value="PfkB"/>
    <property type="match status" value="1"/>
</dbReference>
<dbReference type="Proteomes" id="UP000032512">
    <property type="component" value="Unassembled WGS sequence"/>
</dbReference>
<dbReference type="NCBIfam" id="TIGR03828">
    <property type="entry name" value="pfkB"/>
    <property type="match status" value="1"/>
</dbReference>
<name>A0A0D6ZDH0_9BACI</name>
<evidence type="ECO:0000313" key="10">
    <source>
        <dbReference type="EMBL" id="KIY22633.1"/>
    </source>
</evidence>
<dbReference type="InterPro" id="IPR017583">
    <property type="entry name" value="Tagatose/fructose_Pkinase"/>
</dbReference>
<dbReference type="PATRIC" id="fig|285983.3.peg.4063"/>
<dbReference type="PANTHER" id="PTHR46566">
    <property type="entry name" value="1-PHOSPHOFRUCTOKINASE-RELATED"/>
    <property type="match status" value="1"/>
</dbReference>
<keyword evidence="5 7" id="KW-0067">ATP-binding</keyword>
<dbReference type="PROSITE" id="PS00584">
    <property type="entry name" value="PFKB_KINASES_2"/>
    <property type="match status" value="1"/>
</dbReference>
<dbReference type="GO" id="GO:0016052">
    <property type="term" value="P:carbohydrate catabolic process"/>
    <property type="evidence" value="ECO:0007669"/>
    <property type="project" value="UniProtKB-ARBA"/>
</dbReference>
<dbReference type="InterPro" id="IPR029056">
    <property type="entry name" value="Ribokinase-like"/>
</dbReference>
<dbReference type="CDD" id="cd01164">
    <property type="entry name" value="FruK_PfkB_like"/>
    <property type="match status" value="1"/>
</dbReference>
<dbReference type="FunFam" id="3.40.1190.20:FF:000001">
    <property type="entry name" value="Phosphofructokinase"/>
    <property type="match status" value="1"/>
</dbReference>
<evidence type="ECO:0000256" key="6">
    <source>
        <dbReference type="ARBA" id="ARBA00047745"/>
    </source>
</evidence>
<keyword evidence="2 7" id="KW-0808">Transferase</keyword>
<gene>
    <name evidence="10" type="ORF">UB32_07370</name>
</gene>
<protein>
    <recommendedName>
        <fullName evidence="7">Tagatose-6-phosphate kinase</fullName>
        <ecNumber evidence="7">2.7.1.144</ecNumber>
    </recommendedName>
</protein>
<dbReference type="GO" id="GO:2001059">
    <property type="term" value="P:D-tagatose 6-phosphate catabolic process"/>
    <property type="evidence" value="ECO:0007669"/>
    <property type="project" value="UniProtKB-UniPathway"/>
</dbReference>
<evidence type="ECO:0000256" key="3">
    <source>
        <dbReference type="ARBA" id="ARBA00022741"/>
    </source>
</evidence>
<comment type="pathway">
    <text evidence="7">Carbohydrate metabolism; D-tagatose 6-phosphate degradation; D-glyceraldehyde 3-phosphate and glycerone phosphate from D-tagatose 6-phosphate: step 1/2.</text>
</comment>
<comment type="similarity">
    <text evidence="1">Belongs to the carbohydrate kinase pfkB family.</text>
</comment>
<dbReference type="InterPro" id="IPR002173">
    <property type="entry name" value="Carboh/pur_kinase_PfkB_CS"/>
</dbReference>
<comment type="caution">
    <text evidence="10">The sequence shown here is derived from an EMBL/GenBank/DDBJ whole genome shotgun (WGS) entry which is preliminary data.</text>
</comment>
<dbReference type="SUPFAM" id="SSF53613">
    <property type="entry name" value="Ribokinase-like"/>
    <property type="match status" value="1"/>
</dbReference>
<organism evidence="10 11">
    <name type="scientific">Mesobacillus subterraneus</name>
    <dbReference type="NCBI Taxonomy" id="285983"/>
    <lineage>
        <taxon>Bacteria</taxon>
        <taxon>Bacillati</taxon>
        <taxon>Bacillota</taxon>
        <taxon>Bacilli</taxon>
        <taxon>Bacillales</taxon>
        <taxon>Bacillaceae</taxon>
        <taxon>Mesobacillus</taxon>
    </lineage>
</organism>
<dbReference type="GO" id="GO:0005988">
    <property type="term" value="P:lactose metabolic process"/>
    <property type="evidence" value="ECO:0007669"/>
    <property type="project" value="UniProtKB-KW"/>
</dbReference>
<dbReference type="GO" id="GO:0009024">
    <property type="term" value="F:tagatose-6-phosphate kinase activity"/>
    <property type="evidence" value="ECO:0007669"/>
    <property type="project" value="UniProtKB-EC"/>
</dbReference>
<proteinExistence type="inferred from homology"/>
<comment type="catalytic activity">
    <reaction evidence="7">
        <text>D-tagatofuranose 6-phosphate + ATP = D-tagatofuranose 1,6-bisphosphate + ADP + H(+)</text>
        <dbReference type="Rhea" id="RHEA:12420"/>
        <dbReference type="ChEBI" id="CHEBI:15378"/>
        <dbReference type="ChEBI" id="CHEBI:30616"/>
        <dbReference type="ChEBI" id="CHEBI:58694"/>
        <dbReference type="ChEBI" id="CHEBI:58695"/>
        <dbReference type="ChEBI" id="CHEBI:456216"/>
        <dbReference type="EC" id="2.7.1.144"/>
    </reaction>
</comment>
<keyword evidence="4 8" id="KW-0418">Kinase</keyword>
<dbReference type="InterPro" id="IPR022463">
    <property type="entry name" value="1-PFruKinase"/>
</dbReference>
<evidence type="ECO:0000256" key="1">
    <source>
        <dbReference type="ARBA" id="ARBA00005380"/>
    </source>
</evidence>
<dbReference type="GO" id="GO:0044281">
    <property type="term" value="P:small molecule metabolic process"/>
    <property type="evidence" value="ECO:0007669"/>
    <property type="project" value="UniProtKB-ARBA"/>
</dbReference>
<comment type="catalytic activity">
    <reaction evidence="6 8">
        <text>beta-D-fructose 1-phosphate + ATP = beta-D-fructose 1,6-bisphosphate + ADP + H(+)</text>
        <dbReference type="Rhea" id="RHEA:14213"/>
        <dbReference type="ChEBI" id="CHEBI:15378"/>
        <dbReference type="ChEBI" id="CHEBI:30616"/>
        <dbReference type="ChEBI" id="CHEBI:32966"/>
        <dbReference type="ChEBI" id="CHEBI:138881"/>
        <dbReference type="ChEBI" id="CHEBI:456216"/>
        <dbReference type="EC" id="2.7.1.56"/>
    </reaction>
</comment>
<evidence type="ECO:0000256" key="8">
    <source>
        <dbReference type="RuleBase" id="RU369061"/>
    </source>
</evidence>
<evidence type="ECO:0000313" key="11">
    <source>
        <dbReference type="Proteomes" id="UP000032512"/>
    </source>
</evidence>
<evidence type="ECO:0000256" key="5">
    <source>
        <dbReference type="ARBA" id="ARBA00022840"/>
    </source>
</evidence>
<reference evidence="10 11" key="1">
    <citation type="submission" date="2015-01" db="EMBL/GenBank/DDBJ databases">
        <title>Draft genome sequences of the supercritical CO2 tolerant bacteria Bacillus subterraneus MITOT1 and Bacillus cereus MIT0214.</title>
        <authorList>
            <person name="Peet K.C."/>
            <person name="Thompson J.R."/>
        </authorList>
    </citation>
    <scope>NUCLEOTIDE SEQUENCE [LARGE SCALE GENOMIC DNA]</scope>
    <source>
        <strain evidence="10 11">MITOT1</strain>
    </source>
</reference>
<keyword evidence="7" id="KW-0423">Lactose metabolism</keyword>
<evidence type="ECO:0000256" key="7">
    <source>
        <dbReference type="PIRNR" id="PIRNR000535"/>
    </source>
</evidence>